<reference evidence="2" key="1">
    <citation type="submission" date="2018-01" db="EMBL/GenBank/DDBJ databases">
        <title>An insight into the sialome of Amazonian anophelines.</title>
        <authorList>
            <person name="Ribeiro J.M."/>
            <person name="Scarpassa V."/>
            <person name="Calvo E."/>
        </authorList>
    </citation>
    <scope>NUCLEOTIDE SEQUENCE</scope>
</reference>
<proteinExistence type="predicted"/>
<dbReference type="AlphaFoldDB" id="A0A2M4DPN7"/>
<evidence type="ECO:0000313" key="2">
    <source>
        <dbReference type="EMBL" id="MBW79485.1"/>
    </source>
</evidence>
<keyword evidence="1" id="KW-0732">Signal</keyword>
<organism evidence="2">
    <name type="scientific">Anopheles darlingi</name>
    <name type="common">Mosquito</name>
    <dbReference type="NCBI Taxonomy" id="43151"/>
    <lineage>
        <taxon>Eukaryota</taxon>
        <taxon>Metazoa</taxon>
        <taxon>Ecdysozoa</taxon>
        <taxon>Arthropoda</taxon>
        <taxon>Hexapoda</taxon>
        <taxon>Insecta</taxon>
        <taxon>Pterygota</taxon>
        <taxon>Neoptera</taxon>
        <taxon>Endopterygota</taxon>
        <taxon>Diptera</taxon>
        <taxon>Nematocera</taxon>
        <taxon>Culicoidea</taxon>
        <taxon>Culicidae</taxon>
        <taxon>Anophelinae</taxon>
        <taxon>Anopheles</taxon>
    </lineage>
</organism>
<feature type="signal peptide" evidence="1">
    <location>
        <begin position="1"/>
        <end position="17"/>
    </location>
</feature>
<evidence type="ECO:0000256" key="1">
    <source>
        <dbReference type="SAM" id="SignalP"/>
    </source>
</evidence>
<accession>A0A2M4DPN7</accession>
<feature type="chain" id="PRO_5014844131" evidence="1">
    <location>
        <begin position="18"/>
        <end position="75"/>
    </location>
</feature>
<name>A0A2M4DPN7_ANODA</name>
<dbReference type="EMBL" id="GGFL01015307">
    <property type="protein sequence ID" value="MBW79485.1"/>
    <property type="molecule type" value="Transcribed_RNA"/>
</dbReference>
<protein>
    <submittedName>
        <fullName evidence="2">Putative secreted protein</fullName>
    </submittedName>
</protein>
<sequence>MLAALLLLPVGAPPPDAMVPGVANTWAVEAMAVSETLIGVGLTSGAGLGSIMPSFVVRPLEVVSISKFPKPPRPS</sequence>